<feature type="transmembrane region" description="Helical" evidence="7">
    <location>
        <begin position="125"/>
        <end position="145"/>
    </location>
</feature>
<dbReference type="InterPro" id="IPR017871">
    <property type="entry name" value="ABC_transporter-like_CS"/>
</dbReference>
<dbReference type="InterPro" id="IPR005898">
    <property type="entry name" value="Cyc_pep_transpt_SyrD/YojI"/>
</dbReference>
<dbReference type="Pfam" id="PF00005">
    <property type="entry name" value="ABC_tran"/>
    <property type="match status" value="1"/>
</dbReference>
<comment type="caution">
    <text evidence="10">The sequence shown here is derived from an EMBL/GenBank/DDBJ whole genome shotgun (WGS) entry which is preliminary data.</text>
</comment>
<accession>A0A7C3PI70</accession>
<dbReference type="InterPro" id="IPR039421">
    <property type="entry name" value="Type_1_exporter"/>
</dbReference>
<comment type="subcellular location">
    <subcellularLocation>
        <location evidence="1">Cell membrane</location>
        <topology evidence="1">Multi-pass membrane protein</topology>
    </subcellularLocation>
</comment>
<dbReference type="Gene3D" id="1.20.1560.10">
    <property type="entry name" value="ABC transporter type 1, transmembrane domain"/>
    <property type="match status" value="1"/>
</dbReference>
<evidence type="ECO:0000313" key="10">
    <source>
        <dbReference type="EMBL" id="HFM99618.1"/>
    </source>
</evidence>
<feature type="domain" description="ABC transporter" evidence="8">
    <location>
        <begin position="327"/>
        <end position="556"/>
    </location>
</feature>
<dbReference type="PANTHER" id="PTHR24221">
    <property type="entry name" value="ATP-BINDING CASSETTE SUB-FAMILY B"/>
    <property type="match status" value="1"/>
</dbReference>
<feature type="transmembrane region" description="Helical" evidence="7">
    <location>
        <begin position="12"/>
        <end position="36"/>
    </location>
</feature>
<feature type="transmembrane region" description="Helical" evidence="7">
    <location>
        <begin position="151"/>
        <end position="169"/>
    </location>
</feature>
<dbReference type="InterPro" id="IPR027417">
    <property type="entry name" value="P-loop_NTPase"/>
</dbReference>
<dbReference type="NCBIfam" id="TIGR01194">
    <property type="entry name" value="cyc_pep_trnsptr"/>
    <property type="match status" value="1"/>
</dbReference>
<dbReference type="SUPFAM" id="SSF52540">
    <property type="entry name" value="P-loop containing nucleoside triphosphate hydrolases"/>
    <property type="match status" value="1"/>
</dbReference>
<dbReference type="InterPro" id="IPR003439">
    <property type="entry name" value="ABC_transporter-like_ATP-bd"/>
</dbReference>
<dbReference type="GO" id="GO:0140359">
    <property type="term" value="F:ABC-type transporter activity"/>
    <property type="evidence" value="ECO:0007669"/>
    <property type="project" value="InterPro"/>
</dbReference>
<evidence type="ECO:0000256" key="7">
    <source>
        <dbReference type="SAM" id="Phobius"/>
    </source>
</evidence>
<dbReference type="InterPro" id="IPR036640">
    <property type="entry name" value="ABC1_TM_sf"/>
</dbReference>
<dbReference type="Pfam" id="PF00664">
    <property type="entry name" value="ABC_membrane"/>
    <property type="match status" value="1"/>
</dbReference>
<evidence type="ECO:0000256" key="3">
    <source>
        <dbReference type="ARBA" id="ARBA00022741"/>
    </source>
</evidence>
<gene>
    <name evidence="10" type="ORF">ENR64_18030</name>
</gene>
<sequence length="559" mass="63733">MSLFQFLLQSSWRLVAIATLTGIISGGSSAAIIAVINYVTEHDFNNSPLYIVLGFIGLVLLSLITNFISQLTLIQLAQQAIFDLRLRLAQRILAADLPQLESLGAARLLATLTDDVQAVSDAVRLIPFIFVDLAIAGGCFIYITFLSWQVTVLALIMLVVCLLIYRNLLRRARTKLALAREEQDSLYQHFRAVTDGTKELKLHYQRRQAFLQEDLWQTAEAYRRYNVEGLSMFAIISNWGKMMFFFMIGLALFILPEVMAVSPTMLSGYILSFTYMVGPIDSLINRLPVISRSGVALEKIQSLNLMLNDRAEKTTPPPATLHNWQTLQLKRVTHTYGSDRDDRRFILGPLDLNLHPGEIVFLVGGNGSGKSTLAKIITGLYIPENGEIWFDNIPITDSNREWYRQHFSVVFADFFLFARLLGLQDPNLEQQATKRLRQLQLDHKVTIEAGTLSTTALSQGQRKRLALLTAYLEDRPVYLFDEWASDQDPVFKDLFYRELLPQLRDRGKAIIVISHDDHYFHLGDRLIKLDYGQLEYERSMPYQDLSSRENDANKILDDW</sequence>
<keyword evidence="5 7" id="KW-1133">Transmembrane helix</keyword>
<evidence type="ECO:0000256" key="4">
    <source>
        <dbReference type="ARBA" id="ARBA00022840"/>
    </source>
</evidence>
<dbReference type="GO" id="GO:0016887">
    <property type="term" value="F:ATP hydrolysis activity"/>
    <property type="evidence" value="ECO:0007669"/>
    <property type="project" value="InterPro"/>
</dbReference>
<dbReference type="EMBL" id="DSRU01000258">
    <property type="protein sequence ID" value="HFM99618.1"/>
    <property type="molecule type" value="Genomic_DNA"/>
</dbReference>
<organism evidence="10">
    <name type="scientific">Oscillatoriales cyanobacterium SpSt-418</name>
    <dbReference type="NCBI Taxonomy" id="2282169"/>
    <lineage>
        <taxon>Bacteria</taxon>
        <taxon>Bacillati</taxon>
        <taxon>Cyanobacteriota</taxon>
        <taxon>Cyanophyceae</taxon>
        <taxon>Oscillatoriophycideae</taxon>
        <taxon>Oscillatoriales</taxon>
    </lineage>
</organism>
<name>A0A7C3PI70_9CYAN</name>
<dbReference type="CDD" id="cd03228">
    <property type="entry name" value="ABCC_MRP_Like"/>
    <property type="match status" value="1"/>
</dbReference>
<dbReference type="AlphaFoldDB" id="A0A7C3PI70"/>
<keyword evidence="6 7" id="KW-0472">Membrane</keyword>
<dbReference type="CDD" id="cd07346">
    <property type="entry name" value="ABC_6TM_exporters"/>
    <property type="match status" value="1"/>
</dbReference>
<evidence type="ECO:0000256" key="5">
    <source>
        <dbReference type="ARBA" id="ARBA00022989"/>
    </source>
</evidence>
<keyword evidence="2 7" id="KW-0812">Transmembrane</keyword>
<evidence type="ECO:0000256" key="6">
    <source>
        <dbReference type="ARBA" id="ARBA00023136"/>
    </source>
</evidence>
<evidence type="ECO:0000259" key="9">
    <source>
        <dbReference type="PROSITE" id="PS50929"/>
    </source>
</evidence>
<protein>
    <submittedName>
        <fullName evidence="10">Cyclic peptide export ABC transporter</fullName>
    </submittedName>
</protein>
<dbReference type="PROSITE" id="PS50929">
    <property type="entry name" value="ABC_TM1F"/>
    <property type="match status" value="1"/>
</dbReference>
<dbReference type="PANTHER" id="PTHR24221:SF233">
    <property type="entry name" value="ATP-BINDING_PERMEASE FUSION ABC TRANSPORTER-RELATED"/>
    <property type="match status" value="1"/>
</dbReference>
<evidence type="ECO:0000256" key="2">
    <source>
        <dbReference type="ARBA" id="ARBA00022692"/>
    </source>
</evidence>
<evidence type="ECO:0000259" key="8">
    <source>
        <dbReference type="PROSITE" id="PS50893"/>
    </source>
</evidence>
<reference evidence="10" key="1">
    <citation type="journal article" date="2020" name="mSystems">
        <title>Genome- and Community-Level Interaction Insights into Carbon Utilization and Element Cycling Functions of Hydrothermarchaeota in Hydrothermal Sediment.</title>
        <authorList>
            <person name="Zhou Z."/>
            <person name="Liu Y."/>
            <person name="Xu W."/>
            <person name="Pan J."/>
            <person name="Luo Z.H."/>
            <person name="Li M."/>
        </authorList>
    </citation>
    <scope>NUCLEOTIDE SEQUENCE [LARGE SCALE GENOMIC DNA]</scope>
    <source>
        <strain evidence="10">SpSt-418</strain>
    </source>
</reference>
<dbReference type="GO" id="GO:0015833">
    <property type="term" value="P:peptide transport"/>
    <property type="evidence" value="ECO:0007669"/>
    <property type="project" value="InterPro"/>
</dbReference>
<dbReference type="GO" id="GO:1904680">
    <property type="term" value="F:peptide transmembrane transporter activity"/>
    <property type="evidence" value="ECO:0007669"/>
    <property type="project" value="InterPro"/>
</dbReference>
<proteinExistence type="predicted"/>
<dbReference type="PROSITE" id="PS50893">
    <property type="entry name" value="ABC_TRANSPORTER_2"/>
    <property type="match status" value="1"/>
</dbReference>
<dbReference type="Gene3D" id="3.40.50.300">
    <property type="entry name" value="P-loop containing nucleotide triphosphate hydrolases"/>
    <property type="match status" value="1"/>
</dbReference>
<dbReference type="SUPFAM" id="SSF90123">
    <property type="entry name" value="ABC transporter transmembrane region"/>
    <property type="match status" value="1"/>
</dbReference>
<dbReference type="GO" id="GO:0005524">
    <property type="term" value="F:ATP binding"/>
    <property type="evidence" value="ECO:0007669"/>
    <property type="project" value="UniProtKB-KW"/>
</dbReference>
<dbReference type="PROSITE" id="PS00211">
    <property type="entry name" value="ABC_TRANSPORTER_1"/>
    <property type="match status" value="1"/>
</dbReference>
<dbReference type="SMART" id="SM00382">
    <property type="entry name" value="AAA"/>
    <property type="match status" value="1"/>
</dbReference>
<dbReference type="GO" id="GO:0005886">
    <property type="term" value="C:plasma membrane"/>
    <property type="evidence" value="ECO:0007669"/>
    <property type="project" value="UniProtKB-SubCell"/>
</dbReference>
<evidence type="ECO:0000256" key="1">
    <source>
        <dbReference type="ARBA" id="ARBA00004651"/>
    </source>
</evidence>
<keyword evidence="3" id="KW-0547">Nucleotide-binding</keyword>
<feature type="transmembrane region" description="Helical" evidence="7">
    <location>
        <begin position="48"/>
        <end position="68"/>
    </location>
</feature>
<feature type="domain" description="ABC transmembrane type-1" evidence="9">
    <location>
        <begin position="14"/>
        <end position="292"/>
    </location>
</feature>
<dbReference type="GO" id="GO:0034040">
    <property type="term" value="F:ATPase-coupled lipid transmembrane transporter activity"/>
    <property type="evidence" value="ECO:0007669"/>
    <property type="project" value="TreeGrafter"/>
</dbReference>
<dbReference type="InterPro" id="IPR003593">
    <property type="entry name" value="AAA+_ATPase"/>
</dbReference>
<keyword evidence="4" id="KW-0067">ATP-binding</keyword>
<dbReference type="InterPro" id="IPR011527">
    <property type="entry name" value="ABC1_TM_dom"/>
</dbReference>